<dbReference type="EMBL" id="FOYI01000006">
    <property type="protein sequence ID" value="SFR10526.1"/>
    <property type="molecule type" value="Genomic_DNA"/>
</dbReference>
<dbReference type="AlphaFoldDB" id="A0A1I6DYM3"/>
<dbReference type="STRING" id="871652.SAMN04515673_10677"/>
<dbReference type="Gene3D" id="3.40.50.1820">
    <property type="entry name" value="alpha/beta hydrolase"/>
    <property type="match status" value="1"/>
</dbReference>
<reference evidence="1 2" key="1">
    <citation type="submission" date="2016-10" db="EMBL/GenBank/DDBJ databases">
        <authorList>
            <person name="de Groot N.N."/>
        </authorList>
    </citation>
    <scope>NUCLEOTIDE SEQUENCE [LARGE SCALE GENOMIC DNA]</scope>
    <source>
        <strain evidence="2">KMM 9023,NRIC 0796,JCM 17311,KCTC 23692</strain>
    </source>
</reference>
<accession>A0A1I6DYM3</accession>
<evidence type="ECO:0008006" key="3">
    <source>
        <dbReference type="Google" id="ProtNLM"/>
    </source>
</evidence>
<dbReference type="OrthoDB" id="7303283at2"/>
<organism evidence="1 2">
    <name type="scientific">Poseidonocella sedimentorum</name>
    <dbReference type="NCBI Taxonomy" id="871652"/>
    <lineage>
        <taxon>Bacteria</taxon>
        <taxon>Pseudomonadati</taxon>
        <taxon>Pseudomonadota</taxon>
        <taxon>Alphaproteobacteria</taxon>
        <taxon>Rhodobacterales</taxon>
        <taxon>Roseobacteraceae</taxon>
        <taxon>Poseidonocella</taxon>
    </lineage>
</organism>
<dbReference type="InterPro" id="IPR029058">
    <property type="entry name" value="AB_hydrolase_fold"/>
</dbReference>
<dbReference type="Pfam" id="PF05990">
    <property type="entry name" value="DUF900"/>
    <property type="match status" value="1"/>
</dbReference>
<sequence length="308" mass="33484">MPILQVTASERAPVLRNQNDLPDHALDSLLAGTGPVIIMIHGYKYLPETTHCPFDTILSLAPRAGGRLSVSWPRHLGISEDAGCGIAFGWRARGSLKDAYGEAERAGAALARLIARISARAPEREIGVIAHSLGARVYLQALKSMPRIATRAVLMTAAEFQGEAQTALASPAGRLARVINITSRENDLFDWLFELCLPAPVGGPRALGQGLGAGAARWVDLQIDNSGVLQTLGALGYRVPAPTHRVCHWFPYMRTGLFDLYRDFFFGAPGRSFEYLASQLPAEPCRRWSRLLPRFQRQTPPPGPLASA</sequence>
<evidence type="ECO:0000313" key="1">
    <source>
        <dbReference type="EMBL" id="SFR10526.1"/>
    </source>
</evidence>
<proteinExistence type="predicted"/>
<gene>
    <name evidence="1" type="ORF">SAMN04515673_10677</name>
</gene>
<protein>
    <recommendedName>
        <fullName evidence="3">Alpha/beta hydrolase family protein</fullName>
    </recommendedName>
</protein>
<keyword evidence="2" id="KW-1185">Reference proteome</keyword>
<dbReference type="InterPro" id="IPR010297">
    <property type="entry name" value="DUF900_hydrolase"/>
</dbReference>
<dbReference type="SUPFAM" id="SSF53474">
    <property type="entry name" value="alpha/beta-Hydrolases"/>
    <property type="match status" value="1"/>
</dbReference>
<name>A0A1I6DYM3_9RHOB</name>
<dbReference type="Proteomes" id="UP000199302">
    <property type="component" value="Unassembled WGS sequence"/>
</dbReference>
<evidence type="ECO:0000313" key="2">
    <source>
        <dbReference type="Proteomes" id="UP000199302"/>
    </source>
</evidence>